<keyword evidence="6" id="KW-1185">Reference proteome</keyword>
<organism evidence="4 6">
    <name type="scientific">Furculomyces boomerangus</name>
    <dbReference type="NCBI Taxonomy" id="61424"/>
    <lineage>
        <taxon>Eukaryota</taxon>
        <taxon>Fungi</taxon>
        <taxon>Fungi incertae sedis</taxon>
        <taxon>Zoopagomycota</taxon>
        <taxon>Kickxellomycotina</taxon>
        <taxon>Harpellomycetes</taxon>
        <taxon>Harpellales</taxon>
        <taxon>Harpellaceae</taxon>
        <taxon>Furculomyces</taxon>
    </lineage>
</organism>
<dbReference type="Gene3D" id="3.40.50.720">
    <property type="entry name" value="NAD(P)-binding Rossmann-like Domain"/>
    <property type="match status" value="1"/>
</dbReference>
<dbReference type="OrthoDB" id="294295at2759"/>
<reference evidence="4 6" key="1">
    <citation type="journal article" date="2018" name="MBio">
        <title>Comparative Genomics Reveals the Core Gene Toolbox for the Fungus-Insect Symbiosis.</title>
        <authorList>
            <person name="Wang Y."/>
            <person name="Stata M."/>
            <person name="Wang W."/>
            <person name="Stajich J.E."/>
            <person name="White M.M."/>
            <person name="Moncalvo J.M."/>
        </authorList>
    </citation>
    <scope>NUCLEOTIDE SEQUENCE [LARGE SCALE GENOMIC DNA]</scope>
    <source>
        <strain evidence="4 6">AUS-77-4</strain>
    </source>
</reference>
<dbReference type="InterPro" id="IPR002347">
    <property type="entry name" value="SDR_fam"/>
</dbReference>
<dbReference type="AlphaFoldDB" id="A0A2T9Y831"/>
<evidence type="ECO:0000313" key="4">
    <source>
        <dbReference type="EMBL" id="PVU88500.1"/>
    </source>
</evidence>
<dbReference type="Pfam" id="PF13561">
    <property type="entry name" value="adh_short_C2"/>
    <property type="match status" value="1"/>
</dbReference>
<dbReference type="InterPro" id="IPR052178">
    <property type="entry name" value="Sec_Metab_Biosynth_SDR"/>
</dbReference>
<dbReference type="PRINTS" id="PR00080">
    <property type="entry name" value="SDRFAMILY"/>
</dbReference>
<evidence type="ECO:0000256" key="1">
    <source>
        <dbReference type="ARBA" id="ARBA00006484"/>
    </source>
</evidence>
<sequence>MDIQSLFGVRGKVVLVTGGSRGIGLMIADGFVQNGAKVYISSRNAKSCEEASKMLTAKGPGTCHSLPADMQKTEDILRLVEQLKACEPNGINVLVNNAGATWGEPLETFPMTAFHKVMNLNVINVFYLTQQLLPLLEKKASKGDPSRVINIGSVAGERNSDAPTFSYAASKAALHHLTRTLSVFMGPRNITVNVVAPGPFPSKMMDETLRKNKESILGRIPLGRIGEPEDMAGACIYLSSKAGAYTNGTVLVVAGG</sequence>
<evidence type="ECO:0000313" key="6">
    <source>
        <dbReference type="Proteomes" id="UP000245699"/>
    </source>
</evidence>
<name>A0A2T9Y831_9FUNG</name>
<accession>A0A2T9Y831</accession>
<dbReference type="FunFam" id="3.40.50.720:FF:000084">
    <property type="entry name" value="Short-chain dehydrogenase reductase"/>
    <property type="match status" value="1"/>
</dbReference>
<dbReference type="Proteomes" id="UP000245699">
    <property type="component" value="Unassembled WGS sequence"/>
</dbReference>
<gene>
    <name evidence="5" type="ORF">BB559_000149</name>
    <name evidence="4" type="ORF">BB559_005540</name>
</gene>
<dbReference type="PANTHER" id="PTHR43618">
    <property type="entry name" value="7-ALPHA-HYDROXYSTEROID DEHYDROGENASE"/>
    <property type="match status" value="1"/>
</dbReference>
<keyword evidence="2" id="KW-0521">NADP</keyword>
<dbReference type="InterPro" id="IPR036291">
    <property type="entry name" value="NAD(P)-bd_dom_sf"/>
</dbReference>
<dbReference type="PRINTS" id="PR00081">
    <property type="entry name" value="GDHRDH"/>
</dbReference>
<evidence type="ECO:0000313" key="5">
    <source>
        <dbReference type="EMBL" id="PVV00085.1"/>
    </source>
</evidence>
<dbReference type="SUPFAM" id="SSF51735">
    <property type="entry name" value="NAD(P)-binding Rossmann-fold domains"/>
    <property type="match status" value="1"/>
</dbReference>
<dbReference type="InterPro" id="IPR020904">
    <property type="entry name" value="Sc_DH/Rdtase_CS"/>
</dbReference>
<dbReference type="EMBL" id="MBFT01000007">
    <property type="protein sequence ID" value="PVV00085.1"/>
    <property type="molecule type" value="Genomic_DNA"/>
</dbReference>
<comment type="similarity">
    <text evidence="1">Belongs to the short-chain dehydrogenases/reductases (SDR) family.</text>
</comment>
<dbReference type="PANTHER" id="PTHR43618:SF17">
    <property type="entry name" value="RHAMNOLIPIDS BIOSYNTHESIS 3-OXOACYL-[ACYL-CARRIER-PROTEIN] REDUCTASE"/>
    <property type="match status" value="1"/>
</dbReference>
<dbReference type="PROSITE" id="PS00061">
    <property type="entry name" value="ADH_SHORT"/>
    <property type="match status" value="1"/>
</dbReference>
<comment type="caution">
    <text evidence="4">The sequence shown here is derived from an EMBL/GenBank/DDBJ whole genome shotgun (WGS) entry which is preliminary data.</text>
</comment>
<evidence type="ECO:0000256" key="3">
    <source>
        <dbReference type="ARBA" id="ARBA00023002"/>
    </source>
</evidence>
<protein>
    <submittedName>
        <fullName evidence="4">Uncharacterized protein</fullName>
    </submittedName>
</protein>
<proteinExistence type="inferred from homology"/>
<dbReference type="GO" id="GO:0016491">
    <property type="term" value="F:oxidoreductase activity"/>
    <property type="evidence" value="ECO:0007669"/>
    <property type="project" value="UniProtKB-KW"/>
</dbReference>
<evidence type="ECO:0000256" key="2">
    <source>
        <dbReference type="ARBA" id="ARBA00022857"/>
    </source>
</evidence>
<dbReference type="STRING" id="61424.A0A2T9Y831"/>
<dbReference type="EMBL" id="MBFT01000620">
    <property type="protein sequence ID" value="PVU88500.1"/>
    <property type="molecule type" value="Genomic_DNA"/>
</dbReference>
<keyword evidence="3" id="KW-0560">Oxidoreductase</keyword>